<dbReference type="InterPro" id="IPR006598">
    <property type="entry name" value="CAP10"/>
</dbReference>
<name>N1QBK0_PSEFD</name>
<feature type="non-terminal residue" evidence="2">
    <location>
        <position position="1"/>
    </location>
</feature>
<dbReference type="InterPro" id="IPR051091">
    <property type="entry name" value="O-Glucosyltr/Glycosyltrsf_90"/>
</dbReference>
<organism evidence="2 3">
    <name type="scientific">Pseudocercospora fijiensis (strain CIRAD86)</name>
    <name type="common">Black leaf streak disease fungus</name>
    <name type="synonym">Mycosphaerella fijiensis</name>
    <dbReference type="NCBI Taxonomy" id="383855"/>
    <lineage>
        <taxon>Eukaryota</taxon>
        <taxon>Fungi</taxon>
        <taxon>Dikarya</taxon>
        <taxon>Ascomycota</taxon>
        <taxon>Pezizomycotina</taxon>
        <taxon>Dothideomycetes</taxon>
        <taxon>Dothideomycetidae</taxon>
        <taxon>Mycosphaerellales</taxon>
        <taxon>Mycosphaerellaceae</taxon>
        <taxon>Pseudocercospora</taxon>
    </lineage>
</organism>
<dbReference type="Proteomes" id="UP000016932">
    <property type="component" value="Unassembled WGS sequence"/>
</dbReference>
<dbReference type="KEGG" id="pfj:MYCFIDRAFT_8907"/>
<sequence>DPRSESFKYPLNFDLDGNGHWARFYRLLAFNSLPLKQTVFKEWHDDRLIPWVHYVPISLAMDELPEVVRYLTEEEEGQKIARKLAVNGQVWSQKSLKPVVYPYRLMLELARITDPDRKA</sequence>
<reference evidence="2 3" key="1">
    <citation type="journal article" date="2012" name="PLoS Pathog.">
        <title>Diverse lifestyles and strategies of plant pathogenesis encoded in the genomes of eighteen Dothideomycetes fungi.</title>
        <authorList>
            <person name="Ohm R.A."/>
            <person name="Feau N."/>
            <person name="Henrissat B."/>
            <person name="Schoch C.L."/>
            <person name="Horwitz B.A."/>
            <person name="Barry K.W."/>
            <person name="Condon B.J."/>
            <person name="Copeland A.C."/>
            <person name="Dhillon B."/>
            <person name="Glaser F."/>
            <person name="Hesse C.N."/>
            <person name="Kosti I."/>
            <person name="LaButti K."/>
            <person name="Lindquist E.A."/>
            <person name="Lucas S."/>
            <person name="Salamov A.A."/>
            <person name="Bradshaw R.E."/>
            <person name="Ciuffetti L."/>
            <person name="Hamelin R.C."/>
            <person name="Kema G.H.J."/>
            <person name="Lawrence C."/>
            <person name="Scott J.A."/>
            <person name="Spatafora J.W."/>
            <person name="Turgeon B.G."/>
            <person name="de Wit P.J.G.M."/>
            <person name="Zhong S."/>
            <person name="Goodwin S.B."/>
            <person name="Grigoriev I.V."/>
        </authorList>
    </citation>
    <scope>NUCLEOTIDE SEQUENCE [LARGE SCALE GENOMIC DNA]</scope>
    <source>
        <strain evidence="2 3">CIRAD86</strain>
    </source>
</reference>
<protein>
    <submittedName>
        <fullName evidence="2">Glycosyltransferase family 90 protein</fullName>
    </submittedName>
</protein>
<feature type="non-terminal residue" evidence="2">
    <location>
        <position position="119"/>
    </location>
</feature>
<dbReference type="AlphaFoldDB" id="N1QBK0"/>
<dbReference type="OrthoDB" id="541052at2759"/>
<evidence type="ECO:0000313" key="2">
    <source>
        <dbReference type="EMBL" id="EME88538.1"/>
    </source>
</evidence>
<dbReference type="HOGENOM" id="CLU_2067051_0_0_1"/>
<feature type="domain" description="Glycosyl transferase CAP10" evidence="1">
    <location>
        <begin position="7"/>
        <end position="104"/>
    </location>
</feature>
<keyword evidence="3" id="KW-1185">Reference proteome</keyword>
<dbReference type="EMBL" id="KB446555">
    <property type="protein sequence ID" value="EME88538.1"/>
    <property type="molecule type" value="Genomic_DNA"/>
</dbReference>
<proteinExistence type="predicted"/>
<dbReference type="VEuPathDB" id="FungiDB:MYCFIDRAFT_8907"/>
<dbReference type="eggNOG" id="ENOG502S14Y">
    <property type="taxonomic scope" value="Eukaryota"/>
</dbReference>
<accession>N1QBK0</accession>
<evidence type="ECO:0000259" key="1">
    <source>
        <dbReference type="Pfam" id="PF05686"/>
    </source>
</evidence>
<dbReference type="GeneID" id="19342767"/>
<dbReference type="PANTHER" id="PTHR12203:SF61">
    <property type="entry name" value="CAPSULE PROTEIN"/>
    <property type="match status" value="1"/>
</dbReference>
<dbReference type="PANTHER" id="PTHR12203">
    <property type="entry name" value="KDEL LYS-ASP-GLU-LEU CONTAINING - RELATED"/>
    <property type="match status" value="1"/>
</dbReference>
<keyword evidence="2" id="KW-0808">Transferase</keyword>
<evidence type="ECO:0000313" key="3">
    <source>
        <dbReference type="Proteomes" id="UP000016932"/>
    </source>
</evidence>
<gene>
    <name evidence="2" type="ORF">MYCFIDRAFT_8907</name>
</gene>
<dbReference type="Pfam" id="PF05686">
    <property type="entry name" value="Glyco_transf_90"/>
    <property type="match status" value="1"/>
</dbReference>
<dbReference type="RefSeq" id="XP_007919640.1">
    <property type="nucleotide sequence ID" value="XM_007921449.1"/>
</dbReference>
<dbReference type="GO" id="GO:0016740">
    <property type="term" value="F:transferase activity"/>
    <property type="evidence" value="ECO:0007669"/>
    <property type="project" value="UniProtKB-KW"/>
</dbReference>